<protein>
    <submittedName>
        <fullName evidence="1">Uncharacterized protein</fullName>
    </submittedName>
</protein>
<name>A0A423NN11_9PSED</name>
<sequence length="114" mass="12243">MTLDSPSAKRFLVFDAKYRSARASVLDAMESAHIYHDSLQWKGIKPDVSLLLIPRADKVMSLVSPTYHADYGVGAWQIGAESEGEALGIELKRILSAVSIAAAPARTIATGTAK</sequence>
<reference evidence="1 2" key="1">
    <citation type="submission" date="2016-10" db="EMBL/GenBank/DDBJ databases">
        <title>Comparative genome analysis of multiple Pseudomonas spp. focuses on biocontrol and plant growth promoting traits.</title>
        <authorList>
            <person name="Tao X.-Y."/>
            <person name="Taylor C.G."/>
        </authorList>
    </citation>
    <scope>NUCLEOTIDE SEQUENCE [LARGE SCALE GENOMIC DNA]</scope>
    <source>
        <strain evidence="1 2">36B3</strain>
    </source>
</reference>
<evidence type="ECO:0000313" key="2">
    <source>
        <dbReference type="Proteomes" id="UP000284207"/>
    </source>
</evidence>
<evidence type="ECO:0000313" key="1">
    <source>
        <dbReference type="EMBL" id="RON99663.1"/>
    </source>
</evidence>
<accession>A0A423NN11</accession>
<comment type="caution">
    <text evidence="1">The sequence shown here is derived from an EMBL/GenBank/DDBJ whole genome shotgun (WGS) entry which is preliminary data.</text>
</comment>
<dbReference type="Proteomes" id="UP000284207">
    <property type="component" value="Unassembled WGS sequence"/>
</dbReference>
<dbReference type="EMBL" id="MOCA01000006">
    <property type="protein sequence ID" value="RON99663.1"/>
    <property type="molecule type" value="Genomic_DNA"/>
</dbReference>
<dbReference type="AlphaFoldDB" id="A0A423NN11"/>
<organism evidence="1 2">
    <name type="scientific">Pseudomonas moraviensis</name>
    <dbReference type="NCBI Taxonomy" id="321662"/>
    <lineage>
        <taxon>Bacteria</taxon>
        <taxon>Pseudomonadati</taxon>
        <taxon>Pseudomonadota</taxon>
        <taxon>Gammaproteobacteria</taxon>
        <taxon>Pseudomonadales</taxon>
        <taxon>Pseudomonadaceae</taxon>
        <taxon>Pseudomonas</taxon>
    </lineage>
</organism>
<gene>
    <name evidence="1" type="ORF">BK674_19750</name>
</gene>
<proteinExistence type="predicted"/>